<dbReference type="AlphaFoldDB" id="A0A6J6XDR2"/>
<dbReference type="InterPro" id="IPR002937">
    <property type="entry name" value="Amino_oxidase"/>
</dbReference>
<dbReference type="PANTHER" id="PTHR42841">
    <property type="entry name" value="AMINE OXIDASE"/>
    <property type="match status" value="1"/>
</dbReference>
<dbReference type="Gene3D" id="3.50.50.60">
    <property type="entry name" value="FAD/NAD(P)-binding domain"/>
    <property type="match status" value="1"/>
</dbReference>
<evidence type="ECO:0000256" key="1">
    <source>
        <dbReference type="ARBA" id="ARBA00001974"/>
    </source>
</evidence>
<accession>A0A6J6XDR2</accession>
<dbReference type="SUPFAM" id="SSF51905">
    <property type="entry name" value="FAD/NAD(P)-binding domain"/>
    <property type="match status" value="1"/>
</dbReference>
<evidence type="ECO:0000256" key="2">
    <source>
        <dbReference type="ARBA" id="ARBA00023002"/>
    </source>
</evidence>
<dbReference type="PRINTS" id="PR00757">
    <property type="entry name" value="AMINEOXDASEF"/>
</dbReference>
<evidence type="ECO:0000313" key="4">
    <source>
        <dbReference type="EMBL" id="CAB4794275.1"/>
    </source>
</evidence>
<gene>
    <name evidence="4" type="ORF">UFOPK2975_00861</name>
</gene>
<reference evidence="4" key="1">
    <citation type="submission" date="2020-05" db="EMBL/GenBank/DDBJ databases">
        <authorList>
            <person name="Chiriac C."/>
            <person name="Salcher M."/>
            <person name="Ghai R."/>
            <person name="Kavagutti S V."/>
        </authorList>
    </citation>
    <scope>NUCLEOTIDE SEQUENCE</scope>
</reference>
<evidence type="ECO:0000259" key="3">
    <source>
        <dbReference type="Pfam" id="PF01593"/>
    </source>
</evidence>
<dbReference type="Pfam" id="PF01593">
    <property type="entry name" value="Amino_oxidase"/>
    <property type="match status" value="1"/>
</dbReference>
<organism evidence="4">
    <name type="scientific">freshwater metagenome</name>
    <dbReference type="NCBI Taxonomy" id="449393"/>
    <lineage>
        <taxon>unclassified sequences</taxon>
        <taxon>metagenomes</taxon>
        <taxon>ecological metagenomes</taxon>
    </lineage>
</organism>
<keyword evidence="2" id="KW-0560">Oxidoreductase</keyword>
<dbReference type="InterPro" id="IPR036188">
    <property type="entry name" value="FAD/NAD-bd_sf"/>
</dbReference>
<proteinExistence type="predicted"/>
<protein>
    <submittedName>
        <fullName evidence="4">Unannotated protein</fullName>
    </submittedName>
</protein>
<dbReference type="EMBL" id="CAFAAG010000061">
    <property type="protein sequence ID" value="CAB4794275.1"/>
    <property type="molecule type" value="Genomic_DNA"/>
</dbReference>
<feature type="domain" description="Amine oxidase" evidence="3">
    <location>
        <begin position="16"/>
        <end position="413"/>
    </location>
</feature>
<sequence>MTLPTQVDVVVIGAGLSGLAAARQIQQSGLSVVVLEASDGVGGRVRTDNVDGFLLDHGFQVLLTAYPELATQVDMKALDLQAFDPGALVWISSKNGGPGKGHVVSDPFRKPSTLFATTFAPIGSVIDKLRIVLLRLRVLRGVAPKLLRNNDMSTLDALRSAGFSHRMIETFFRPLFGGVQLDPQLATSRRMFDIIFRSLSEGQSVLPARGMQALPEQLASRLHPNTIHLNSPVESLDGTKVILRNGECIAARAVVVATDGPTASTLLGLPAVQSRTAGCVYFSADTPPNDKKYVILDGSGKGPVLNVAIISNVAPSYAPPGKHLIAAALPGVITGDLEQLARKQLREWWGPQVDSWKHLRTYAISHGGPVQSAPFSPKQRVSLGDGRFVCGDHRDTGSLQGAMYSGRRCGEAVVQSLA</sequence>
<dbReference type="GO" id="GO:0016491">
    <property type="term" value="F:oxidoreductase activity"/>
    <property type="evidence" value="ECO:0007669"/>
    <property type="project" value="UniProtKB-KW"/>
</dbReference>
<name>A0A6J6XDR2_9ZZZZ</name>
<comment type="cofactor">
    <cofactor evidence="1">
        <name>FAD</name>
        <dbReference type="ChEBI" id="CHEBI:57692"/>
    </cofactor>
</comment>
<dbReference type="InterPro" id="IPR001613">
    <property type="entry name" value="Flavin_amine_oxidase"/>
</dbReference>